<feature type="transmembrane region" description="Helical" evidence="7">
    <location>
        <begin position="73"/>
        <end position="92"/>
    </location>
</feature>
<evidence type="ECO:0008006" key="10">
    <source>
        <dbReference type="Google" id="ProtNLM"/>
    </source>
</evidence>
<keyword evidence="2" id="KW-0813">Transport</keyword>
<feature type="transmembrane region" description="Helical" evidence="7">
    <location>
        <begin position="508"/>
        <end position="529"/>
    </location>
</feature>
<gene>
    <name evidence="8" type="primary">Mo02386</name>
    <name evidence="8" type="ORF">E5Q_02386</name>
</gene>
<keyword evidence="9" id="KW-1185">Reference proteome</keyword>
<dbReference type="Gene3D" id="1.20.1740.10">
    <property type="entry name" value="Amino acid/polyamine transporter I"/>
    <property type="match status" value="1"/>
</dbReference>
<evidence type="ECO:0000256" key="6">
    <source>
        <dbReference type="SAM" id="MobiDB-lite"/>
    </source>
</evidence>
<feature type="transmembrane region" description="Helical" evidence="7">
    <location>
        <begin position="437"/>
        <end position="460"/>
    </location>
</feature>
<dbReference type="OrthoDB" id="4476201at2759"/>
<keyword evidence="4 7" id="KW-1133">Transmembrane helix</keyword>
<dbReference type="RefSeq" id="XP_014570210.1">
    <property type="nucleotide sequence ID" value="XM_014714724.1"/>
</dbReference>
<evidence type="ECO:0000256" key="2">
    <source>
        <dbReference type="ARBA" id="ARBA00022448"/>
    </source>
</evidence>
<organism evidence="8 9">
    <name type="scientific">Mixia osmundae (strain CBS 9802 / IAM 14324 / JCM 22182 / KY 12970)</name>
    <dbReference type="NCBI Taxonomy" id="764103"/>
    <lineage>
        <taxon>Eukaryota</taxon>
        <taxon>Fungi</taxon>
        <taxon>Dikarya</taxon>
        <taxon>Basidiomycota</taxon>
        <taxon>Pucciniomycotina</taxon>
        <taxon>Mixiomycetes</taxon>
        <taxon>Mixiales</taxon>
        <taxon>Mixiaceae</taxon>
        <taxon>Mixia</taxon>
    </lineage>
</organism>
<dbReference type="InterPro" id="IPR002293">
    <property type="entry name" value="AA/rel_permease1"/>
</dbReference>
<reference evidence="8 9" key="1">
    <citation type="journal article" date="2011" name="J. Gen. Appl. Microbiol.">
        <title>Draft genome sequencing of the enigmatic basidiomycete Mixia osmundae.</title>
        <authorList>
            <person name="Nishida H."/>
            <person name="Nagatsuka Y."/>
            <person name="Sugiyama J."/>
        </authorList>
    </citation>
    <scope>NUCLEOTIDE SEQUENCE [LARGE SCALE GENOMIC DNA]</scope>
    <source>
        <strain evidence="9">CBS 9802 / IAM 14324 / JCM 22182 / KY 12970</strain>
    </source>
</reference>
<dbReference type="GO" id="GO:0016020">
    <property type="term" value="C:membrane"/>
    <property type="evidence" value="ECO:0007669"/>
    <property type="project" value="UniProtKB-SubCell"/>
</dbReference>
<feature type="transmembrane region" description="Helical" evidence="7">
    <location>
        <begin position="314"/>
        <end position="340"/>
    </location>
</feature>
<evidence type="ECO:0000256" key="1">
    <source>
        <dbReference type="ARBA" id="ARBA00004141"/>
    </source>
</evidence>
<dbReference type="GO" id="GO:0022857">
    <property type="term" value="F:transmembrane transporter activity"/>
    <property type="evidence" value="ECO:0007669"/>
    <property type="project" value="InterPro"/>
</dbReference>
<evidence type="ECO:0000256" key="4">
    <source>
        <dbReference type="ARBA" id="ARBA00022989"/>
    </source>
</evidence>
<reference evidence="8 9" key="2">
    <citation type="journal article" date="2012" name="Open Biol.">
        <title>Characteristics of nucleosomes and linker DNA regions on the genome of the basidiomycete Mixia osmundae revealed by mono- and dinucleosome mapping.</title>
        <authorList>
            <person name="Nishida H."/>
            <person name="Kondo S."/>
            <person name="Matsumoto T."/>
            <person name="Suzuki Y."/>
            <person name="Yoshikawa H."/>
            <person name="Taylor T.D."/>
            <person name="Sugiyama J."/>
        </authorList>
    </citation>
    <scope>NUCLEOTIDE SEQUENCE [LARGE SCALE GENOMIC DNA]</scope>
    <source>
        <strain evidence="9">CBS 9802 / IAM 14324 / JCM 22182 / KY 12970</strain>
    </source>
</reference>
<accession>G7DYR9</accession>
<keyword evidence="5 7" id="KW-0472">Membrane</keyword>
<feature type="transmembrane region" description="Helical" evidence="7">
    <location>
        <begin position="360"/>
        <end position="390"/>
    </location>
</feature>
<feature type="compositionally biased region" description="Basic and acidic residues" evidence="6">
    <location>
        <begin position="16"/>
        <end position="39"/>
    </location>
</feature>
<dbReference type="eggNOG" id="KOG1289">
    <property type="taxonomic scope" value="Eukaryota"/>
</dbReference>
<feature type="region of interest" description="Disordered" evidence="6">
    <location>
        <begin position="1"/>
        <end position="46"/>
    </location>
</feature>
<dbReference type="HOGENOM" id="CLU_004495_5_0_1"/>
<feature type="transmembrane region" description="Helical" evidence="7">
    <location>
        <begin position="197"/>
        <end position="217"/>
    </location>
</feature>
<comment type="subcellular location">
    <subcellularLocation>
        <location evidence="1">Membrane</location>
        <topology evidence="1">Multi-pass membrane protein</topology>
    </subcellularLocation>
</comment>
<proteinExistence type="predicted"/>
<dbReference type="AlphaFoldDB" id="G7DYR9"/>
<feature type="compositionally biased region" description="Polar residues" evidence="6">
    <location>
        <begin position="1"/>
        <end position="11"/>
    </location>
</feature>
<keyword evidence="3 7" id="KW-0812">Transmembrane</keyword>
<evidence type="ECO:0000313" key="9">
    <source>
        <dbReference type="Proteomes" id="UP000009131"/>
    </source>
</evidence>
<feature type="transmembrane region" description="Helical" evidence="7">
    <location>
        <begin position="104"/>
        <end position="128"/>
    </location>
</feature>
<feature type="compositionally biased region" description="Basic and acidic residues" evidence="6">
    <location>
        <begin position="592"/>
        <end position="603"/>
    </location>
</feature>
<feature type="transmembrane region" description="Helical" evidence="7">
    <location>
        <begin position="229"/>
        <end position="248"/>
    </location>
</feature>
<feature type="transmembrane region" description="Helical" evidence="7">
    <location>
        <begin position="411"/>
        <end position="431"/>
    </location>
</feature>
<dbReference type="Pfam" id="PF13520">
    <property type="entry name" value="AA_permease_2"/>
    <property type="match status" value="1"/>
</dbReference>
<feature type="transmembrane region" description="Helical" evidence="7">
    <location>
        <begin position="472"/>
        <end position="496"/>
    </location>
</feature>
<comment type="caution">
    <text evidence="8">The sequence shown here is derived from an EMBL/GenBank/DDBJ whole genome shotgun (WGS) entry which is preliminary data.</text>
</comment>
<name>G7DYR9_MIXOS</name>
<feature type="transmembrane region" description="Helical" evidence="7">
    <location>
        <begin position="149"/>
        <end position="177"/>
    </location>
</feature>
<feature type="transmembrane region" description="Helical" evidence="7">
    <location>
        <begin position="273"/>
        <end position="293"/>
    </location>
</feature>
<dbReference type="PANTHER" id="PTHR45649">
    <property type="entry name" value="AMINO-ACID PERMEASE BAT1"/>
    <property type="match status" value="1"/>
</dbReference>
<feature type="compositionally biased region" description="Polar residues" evidence="6">
    <location>
        <begin position="572"/>
        <end position="589"/>
    </location>
</feature>
<evidence type="ECO:0000256" key="3">
    <source>
        <dbReference type="ARBA" id="ARBA00022692"/>
    </source>
</evidence>
<dbReference type="PANTHER" id="PTHR45649:SF23">
    <property type="entry name" value="TRANSPORTER, PUTATIVE (EUROFUNG)-RELATED"/>
    <property type="match status" value="1"/>
</dbReference>
<dbReference type="Proteomes" id="UP000009131">
    <property type="component" value="Unassembled WGS sequence"/>
</dbReference>
<feature type="region of interest" description="Disordered" evidence="6">
    <location>
        <begin position="569"/>
        <end position="609"/>
    </location>
</feature>
<sequence>MATTDFHQQAPVSKEPIMESRPSSEKKDEFPRHELHNGGRDGVTVTEEESADAALLRMGYQPVLIRNRSTLQVVFMCSVLASIPYGLATTMYYSLLGGGPANVIWGWVGLTFVIACVALSLGEICSVYPSASGVYFFTFMLAPKRYRKIASYICGYAFVAGNITITLAVNFGTTLFLVASINLFESSPGVGIFAAEAYQVFLVFLGITLLCNAISAFGNRFLPLLDTFAIFWNFAGIIAILIVVLVLAKEGRHNAKYVFTNFDPSNSGWPRGWSFMIGLLQAAYATSSTGMIVSMCEEVAKPETQVPKAMLATVFVNGIFGVLFLLPLLFVLPDLAYLVALPSGQPVPAILKSAVGSSGGAFGLLVPLLVLGLLCGVACTTAASRCTWAFSRDGAIPGSRWWGNCNKSLDVPLNAMMLSMAIQIGLGAIYFGSYAAFNAFSGSGVILLTISYAVPIIVSFAEGRQQIRAGKYYWGSVGFVANVVAIAWSILAVPLFCMPSYIPITAAYINYASAVLIGVVLISAAWYGIWGRKHYQGPPVHEDAILEAHLAETDDPRLQAHLADNAVEKPSESSNSDLGGNEHAQQATFPNEKPHGIFTEERSTAPSAL</sequence>
<dbReference type="STRING" id="764103.G7DYR9"/>
<dbReference type="InParanoid" id="G7DYR9"/>
<evidence type="ECO:0000256" key="5">
    <source>
        <dbReference type="ARBA" id="ARBA00023136"/>
    </source>
</evidence>
<dbReference type="EMBL" id="BABT02000062">
    <property type="protein sequence ID" value="GAA95729.1"/>
    <property type="molecule type" value="Genomic_DNA"/>
</dbReference>
<protein>
    <recommendedName>
        <fullName evidence="10">Amino acid permease/ SLC12A domain-containing protein</fullName>
    </recommendedName>
</protein>
<dbReference type="OMA" id="AQLFCGN"/>
<evidence type="ECO:0000313" key="8">
    <source>
        <dbReference type="EMBL" id="GAA95729.1"/>
    </source>
</evidence>
<evidence type="ECO:0000256" key="7">
    <source>
        <dbReference type="SAM" id="Phobius"/>
    </source>
</evidence>